<keyword evidence="8" id="KW-1185">Reference proteome</keyword>
<dbReference type="SUPFAM" id="SSF52425">
    <property type="entry name" value="Cryptochrome/photolyase, N-terminal domain"/>
    <property type="match status" value="1"/>
</dbReference>
<dbReference type="AlphaFoldDB" id="A0A7L4YTG7"/>
<dbReference type="KEGG" id="eke:EK0264_09150"/>
<keyword evidence="1 4" id="KW-0285">Flavoprotein</keyword>
<keyword evidence="7" id="KW-0456">Lyase</keyword>
<dbReference type="GO" id="GO:0006950">
    <property type="term" value="P:response to stress"/>
    <property type="evidence" value="ECO:0007669"/>
    <property type="project" value="UniProtKB-ARBA"/>
</dbReference>
<protein>
    <submittedName>
        <fullName evidence="7">Deoxyribodipyrimidine photo-lyase</fullName>
    </submittedName>
</protein>
<evidence type="ECO:0000313" key="8">
    <source>
        <dbReference type="Proteomes" id="UP000463857"/>
    </source>
</evidence>
<dbReference type="SUPFAM" id="SSF48173">
    <property type="entry name" value="Cryptochrome/photolyase FAD-binding domain"/>
    <property type="match status" value="1"/>
</dbReference>
<dbReference type="GO" id="GO:0071949">
    <property type="term" value="F:FAD binding"/>
    <property type="evidence" value="ECO:0007669"/>
    <property type="project" value="TreeGrafter"/>
</dbReference>
<dbReference type="GO" id="GO:0009416">
    <property type="term" value="P:response to light stimulus"/>
    <property type="evidence" value="ECO:0007669"/>
    <property type="project" value="TreeGrafter"/>
</dbReference>
<dbReference type="Gene3D" id="1.25.40.80">
    <property type="match status" value="1"/>
</dbReference>
<feature type="binding site" evidence="4">
    <location>
        <begin position="240"/>
        <end position="247"/>
    </location>
    <ligand>
        <name>FAD</name>
        <dbReference type="ChEBI" id="CHEBI:57692"/>
    </ligand>
</feature>
<evidence type="ECO:0000313" key="7">
    <source>
        <dbReference type="EMBL" id="QHC02368.1"/>
    </source>
</evidence>
<dbReference type="InterPro" id="IPR006050">
    <property type="entry name" value="DNA_photolyase_N"/>
</dbReference>
<sequence length="434" mass="48270">MLWFRRDLRLDDHPALAAAAADGPVVPVFVLDPALADAGARVDALHACLRSLSDAMDGALVVRSGDPAVEIPRLVSETGATAVHVTGDFAPYGRRRDKRVAAALDVPLVSTGTPYAVPPGAVLNGKDQPYQVFSAYCRAWRERGWPSPVDAVDVSWVRDVAGVDVPETPLSLSPEAALERWHEFLDDSLSAYSSDRDRPDVDGTSRMSIALKFGLVHPRTLLADLGRRARSDHARKLGDELCWREFYADVLFHHPRSAWHDLRDALAGMEYADPASPEVAPLVEAWREGRTGFPIVDAGMRQLREEGWMHNRVRMITASFLVKDLHVWWPLGARHFLDLLYDGDIASNNHGWQWVAGTGTDAAPYFRVFNPTTQGRKFDPQGDYVRRYVPELRHISGAAVHEPGDQRGDYPEPIVDHAVERRVALERYQAARST</sequence>
<feature type="binding site" evidence="4">
    <location>
        <begin position="204"/>
        <end position="208"/>
    </location>
    <ligand>
        <name>FAD</name>
        <dbReference type="ChEBI" id="CHEBI:57692"/>
    </ligand>
</feature>
<dbReference type="Gene3D" id="3.40.50.620">
    <property type="entry name" value="HUPs"/>
    <property type="match status" value="1"/>
</dbReference>
<dbReference type="PANTHER" id="PTHR11455">
    <property type="entry name" value="CRYPTOCHROME"/>
    <property type="match status" value="1"/>
</dbReference>
<feature type="binding site" evidence="4">
    <location>
        <position position="192"/>
    </location>
    <ligand>
        <name>FAD</name>
        <dbReference type="ChEBI" id="CHEBI:57692"/>
    </ligand>
</feature>
<dbReference type="InterPro" id="IPR005101">
    <property type="entry name" value="Cryptochr/Photolyase_FAD-bd"/>
</dbReference>
<gene>
    <name evidence="7" type="ORF">EK0264_09150</name>
</gene>
<evidence type="ECO:0000256" key="3">
    <source>
        <dbReference type="ARBA" id="ARBA00022991"/>
    </source>
</evidence>
<keyword evidence="2 4" id="KW-0274">FAD</keyword>
<dbReference type="InterPro" id="IPR036155">
    <property type="entry name" value="Crypto/Photolyase_N_sf"/>
</dbReference>
<organism evidence="7 8">
    <name type="scientific">Epidermidibacterium keratini</name>
    <dbReference type="NCBI Taxonomy" id="1891644"/>
    <lineage>
        <taxon>Bacteria</taxon>
        <taxon>Bacillati</taxon>
        <taxon>Actinomycetota</taxon>
        <taxon>Actinomycetes</taxon>
        <taxon>Sporichthyales</taxon>
        <taxon>Sporichthyaceae</taxon>
        <taxon>Epidermidibacterium</taxon>
    </lineage>
</organism>
<evidence type="ECO:0000256" key="4">
    <source>
        <dbReference type="PIRSR" id="PIRSR602081-1"/>
    </source>
</evidence>
<dbReference type="Gene3D" id="1.10.579.10">
    <property type="entry name" value="DNA Cyclobutane Dipyrimidine Photolyase, subunit A, domain 3"/>
    <property type="match status" value="1"/>
</dbReference>
<keyword evidence="3 5" id="KW-0157">Chromophore</keyword>
<dbReference type="OrthoDB" id="9772484at2"/>
<accession>A0A7L4YTG7</accession>
<dbReference type="InParanoid" id="A0A7L4YTG7"/>
<reference evidence="7 8" key="1">
    <citation type="journal article" date="2018" name="Int. J. Syst. Evol. Microbiol.">
        <title>Epidermidibacterium keratini gen. nov., sp. nov., a member of the family Sporichthyaceae, isolated from keratin epidermis.</title>
        <authorList>
            <person name="Lee D.G."/>
            <person name="Trujillo M.E."/>
            <person name="Kang S."/>
            <person name="Nam J.J."/>
            <person name="Kim Y.J."/>
        </authorList>
    </citation>
    <scope>NUCLEOTIDE SEQUENCE [LARGE SCALE GENOMIC DNA]</scope>
    <source>
        <strain evidence="7 8">EPI-7</strain>
    </source>
</reference>
<evidence type="ECO:0000259" key="6">
    <source>
        <dbReference type="PROSITE" id="PS51645"/>
    </source>
</evidence>
<evidence type="ECO:0000256" key="2">
    <source>
        <dbReference type="ARBA" id="ARBA00022827"/>
    </source>
</evidence>
<evidence type="ECO:0000256" key="5">
    <source>
        <dbReference type="RuleBase" id="RU004182"/>
    </source>
</evidence>
<dbReference type="GO" id="GO:0003904">
    <property type="term" value="F:deoxyribodipyrimidine photo-lyase activity"/>
    <property type="evidence" value="ECO:0007669"/>
    <property type="project" value="TreeGrafter"/>
</dbReference>
<dbReference type="PRINTS" id="PR00147">
    <property type="entry name" value="DNAPHOTLYASE"/>
</dbReference>
<dbReference type="InterPro" id="IPR036134">
    <property type="entry name" value="Crypto/Photolyase_FAD-like_sf"/>
</dbReference>
<dbReference type="PANTHER" id="PTHR11455:SF9">
    <property type="entry name" value="CRYPTOCHROME CIRCADIAN CLOCK 5 ISOFORM X1"/>
    <property type="match status" value="1"/>
</dbReference>
<dbReference type="InterPro" id="IPR014729">
    <property type="entry name" value="Rossmann-like_a/b/a_fold"/>
</dbReference>
<proteinExistence type="inferred from homology"/>
<comment type="cofactor">
    <cofactor evidence="4">
        <name>FAD</name>
        <dbReference type="ChEBI" id="CHEBI:57692"/>
    </cofactor>
    <text evidence="4">Binds 1 FAD per subunit.</text>
</comment>
<evidence type="ECO:0000256" key="1">
    <source>
        <dbReference type="ARBA" id="ARBA00022630"/>
    </source>
</evidence>
<dbReference type="Pfam" id="PF00875">
    <property type="entry name" value="DNA_photolyase"/>
    <property type="match status" value="1"/>
</dbReference>
<feature type="domain" description="Photolyase/cryptochrome alpha/beta" evidence="6">
    <location>
        <begin position="1"/>
        <end position="119"/>
    </location>
</feature>
<feature type="binding site" evidence="4">
    <location>
        <begin position="342"/>
        <end position="344"/>
    </location>
    <ligand>
        <name>FAD</name>
        <dbReference type="ChEBI" id="CHEBI:57692"/>
    </ligand>
</feature>
<dbReference type="PROSITE" id="PS51645">
    <property type="entry name" value="PHR_CRY_ALPHA_BETA"/>
    <property type="match status" value="1"/>
</dbReference>
<dbReference type="GO" id="GO:0003677">
    <property type="term" value="F:DNA binding"/>
    <property type="evidence" value="ECO:0007669"/>
    <property type="project" value="TreeGrafter"/>
</dbReference>
<comment type="similarity">
    <text evidence="5">Belongs to the DNA photolyase family.</text>
</comment>
<dbReference type="InterPro" id="IPR002081">
    <property type="entry name" value="Cryptochrome/DNA_photolyase_1"/>
</dbReference>
<name>A0A7L4YTG7_9ACTN</name>
<dbReference type="Pfam" id="PF03441">
    <property type="entry name" value="FAD_binding_7"/>
    <property type="match status" value="1"/>
</dbReference>
<dbReference type="EMBL" id="CP047156">
    <property type="protein sequence ID" value="QHC02368.1"/>
    <property type="molecule type" value="Genomic_DNA"/>
</dbReference>
<dbReference type="InterPro" id="IPR018394">
    <property type="entry name" value="DNA_photolyase_1_CS_C"/>
</dbReference>
<dbReference type="PROSITE" id="PS00394">
    <property type="entry name" value="DNA_PHOTOLYASES_1_1"/>
    <property type="match status" value="1"/>
</dbReference>
<dbReference type="Proteomes" id="UP000463857">
    <property type="component" value="Chromosome"/>
</dbReference>
<dbReference type="GO" id="GO:0006139">
    <property type="term" value="P:nucleobase-containing compound metabolic process"/>
    <property type="evidence" value="ECO:0007669"/>
    <property type="project" value="UniProtKB-ARBA"/>
</dbReference>